<feature type="signal peptide" evidence="2">
    <location>
        <begin position="1"/>
        <end position="21"/>
    </location>
</feature>
<organism evidence="4 5">
    <name type="scientific">Lacihabitans lacunae</name>
    <dbReference type="NCBI Taxonomy" id="1028214"/>
    <lineage>
        <taxon>Bacteria</taxon>
        <taxon>Pseudomonadati</taxon>
        <taxon>Bacteroidota</taxon>
        <taxon>Cytophagia</taxon>
        <taxon>Cytophagales</taxon>
        <taxon>Leadbetterellaceae</taxon>
        <taxon>Lacihabitans</taxon>
    </lineage>
</organism>
<reference evidence="5" key="1">
    <citation type="journal article" date="2019" name="Int. J. Syst. Evol. Microbiol.">
        <title>The Global Catalogue of Microorganisms (GCM) 10K type strain sequencing project: providing services to taxonomists for standard genome sequencing and annotation.</title>
        <authorList>
            <consortium name="The Broad Institute Genomics Platform"/>
            <consortium name="The Broad Institute Genome Sequencing Center for Infectious Disease"/>
            <person name="Wu L."/>
            <person name="Ma J."/>
        </authorList>
    </citation>
    <scope>NUCLEOTIDE SEQUENCE [LARGE SCALE GENOMIC DNA]</scope>
    <source>
        <strain evidence="5">CECT 7956</strain>
    </source>
</reference>
<comment type="caution">
    <text evidence="4">The sequence shown here is derived from an EMBL/GenBank/DDBJ whole genome shotgun (WGS) entry which is preliminary data.</text>
</comment>
<dbReference type="Pfam" id="PF14371">
    <property type="entry name" value="DUF4412"/>
    <property type="match status" value="1"/>
</dbReference>
<evidence type="ECO:0000256" key="2">
    <source>
        <dbReference type="SAM" id="SignalP"/>
    </source>
</evidence>
<dbReference type="Proteomes" id="UP001595616">
    <property type="component" value="Unassembled WGS sequence"/>
</dbReference>
<evidence type="ECO:0000313" key="4">
    <source>
        <dbReference type="EMBL" id="MFC3812595.1"/>
    </source>
</evidence>
<feature type="compositionally biased region" description="Basic and acidic residues" evidence="1">
    <location>
        <begin position="31"/>
        <end position="48"/>
    </location>
</feature>
<gene>
    <name evidence="4" type="ORF">ACFOOI_18180</name>
</gene>
<sequence length="316" mass="35008">MKNILLSILLLASFHFTSAQIWNPKDVAKRKAENKVNQKMDESIDKALDGLFSPKKKDKNTSKSESEESTETNAQPDVSGFLKGLNMGGTPKASYAFGSSMTMKVITENAKTKEKFTMRMKYMFGKDLQSVGVKFLGSDNPDMAKASGSMDAMIMDFEQQKMFTFLNSNGQKSVMGMGFKNDPIADMAEKDSEKMTITKTGQTKTIAGYKCDGYQVKTDKDKENVIMWISQNKVGEMAQMAAKMSQGGSPFGMKASQKNYMAYNAHPELAKMAKEGRMVLGYTAVGDKGETMEMEFEDLKPSDNINFSSAGYKSMF</sequence>
<name>A0ABV7Z049_9BACT</name>
<feature type="region of interest" description="Disordered" evidence="1">
    <location>
        <begin position="31"/>
        <end position="82"/>
    </location>
</feature>
<dbReference type="InterPro" id="IPR025524">
    <property type="entry name" value="DUF4412"/>
</dbReference>
<keyword evidence="2" id="KW-0732">Signal</keyword>
<evidence type="ECO:0000313" key="5">
    <source>
        <dbReference type="Proteomes" id="UP001595616"/>
    </source>
</evidence>
<protein>
    <submittedName>
        <fullName evidence="4">DUF4412 domain-containing protein</fullName>
    </submittedName>
</protein>
<feature type="domain" description="DUF4412" evidence="3">
    <location>
        <begin position="111"/>
        <end position="247"/>
    </location>
</feature>
<evidence type="ECO:0000256" key="1">
    <source>
        <dbReference type="SAM" id="MobiDB-lite"/>
    </source>
</evidence>
<proteinExistence type="predicted"/>
<evidence type="ECO:0000259" key="3">
    <source>
        <dbReference type="Pfam" id="PF14371"/>
    </source>
</evidence>
<keyword evidence="5" id="KW-1185">Reference proteome</keyword>
<accession>A0ABV7Z049</accession>
<dbReference type="RefSeq" id="WP_379839478.1">
    <property type="nucleotide sequence ID" value="NZ_JBHRYQ010000001.1"/>
</dbReference>
<feature type="chain" id="PRO_5045101842" evidence="2">
    <location>
        <begin position="22"/>
        <end position="316"/>
    </location>
</feature>
<dbReference type="EMBL" id="JBHRYQ010000001">
    <property type="protein sequence ID" value="MFC3812595.1"/>
    <property type="molecule type" value="Genomic_DNA"/>
</dbReference>